<evidence type="ECO:0000259" key="9">
    <source>
        <dbReference type="Pfam" id="PF06429"/>
    </source>
</evidence>
<dbReference type="InterPro" id="IPR001444">
    <property type="entry name" value="Flag_bb_rod_N"/>
</dbReference>
<comment type="subcellular location">
    <subcellularLocation>
        <location evidence="1 7">Bacterial flagellum</location>
    </subcellularLocation>
    <subcellularLocation>
        <location evidence="2 7">Secreted</location>
    </subcellularLocation>
</comment>
<dbReference type="STRING" id="146817.SAMN04488502_10738"/>
<feature type="domain" description="Flagellar hook-associated protein FlgK helical" evidence="10">
    <location>
        <begin position="109"/>
        <end position="348"/>
    </location>
</feature>
<dbReference type="SUPFAM" id="SSF64518">
    <property type="entry name" value="Phase 1 flagellin"/>
    <property type="match status" value="1"/>
</dbReference>
<sequence>MSTFGAYGIAVSGMFANRTGLSVVSNNITNVNTVGYSRQQTALAEACLLKSSGSEGSGVTVQEIRRARNALLDQTYRSQNAQAEYWNAKSATLTDLQSMLNEFGAADGTDDTGLQQALTDFFGSWDELAKDPSAQSARSSVVESTESLLGMLDQLDSQLRALQSDAVVKAGDAVTDLNDLAQQVAKLNVEILKTETADVEASDLRDQRDVLLDQMSALVSIRVEEQDNGMVNVSIGGIPVVNEKKTYPLELAGDGSADSPLVVNSTSLDGTVKISGGSLKAYLEEADWSGAAAIDTASLPYAYTAAASHSVASLWQGLNDLAVTVANAVNQLQLTGIDLDGESGVAFFVAVDEDQPLGLGNIAINSALDDLDKIVTSTTGQSGDNTIANAIVALQDQNLFSFDGLAVDLNGFYEAVISWVGTAGTNAESTASTTASLATQAENQRQALSAVSLDEEMSRMITYQNAYSANARVLSTIDSMLADLIEELG</sequence>
<dbReference type="Pfam" id="PF06429">
    <property type="entry name" value="Flg_bbr_C"/>
    <property type="match status" value="1"/>
</dbReference>
<dbReference type="Pfam" id="PF22638">
    <property type="entry name" value="FlgK_D1"/>
    <property type="match status" value="1"/>
</dbReference>
<keyword evidence="11" id="KW-0282">Flagellum</keyword>
<proteinExistence type="inferred from homology"/>
<dbReference type="PANTHER" id="PTHR30033:SF1">
    <property type="entry name" value="FLAGELLAR HOOK-ASSOCIATED PROTEIN 1"/>
    <property type="match status" value="1"/>
</dbReference>
<dbReference type="GO" id="GO:0044780">
    <property type="term" value="P:bacterial-type flagellum assembly"/>
    <property type="evidence" value="ECO:0007669"/>
    <property type="project" value="InterPro"/>
</dbReference>
<evidence type="ECO:0000256" key="1">
    <source>
        <dbReference type="ARBA" id="ARBA00004365"/>
    </source>
</evidence>
<evidence type="ECO:0000256" key="5">
    <source>
        <dbReference type="ARBA" id="ARBA00022525"/>
    </source>
</evidence>
<gene>
    <name evidence="7" type="primary">flgK</name>
    <name evidence="11" type="ORF">SAMN04488502_10738</name>
</gene>
<protein>
    <recommendedName>
        <fullName evidence="4 7">Flagellar hook-associated protein 1</fullName>
        <shortName evidence="7">HAP1</shortName>
    </recommendedName>
</protein>
<dbReference type="InterPro" id="IPR010930">
    <property type="entry name" value="Flg_bb/hook_C_dom"/>
</dbReference>
<keyword evidence="12" id="KW-1185">Reference proteome</keyword>
<feature type="domain" description="Flagellar basal body rod protein N-terminal" evidence="8">
    <location>
        <begin position="9"/>
        <end position="36"/>
    </location>
</feature>
<dbReference type="AlphaFoldDB" id="A0A1G9VTS0"/>
<keyword evidence="6 7" id="KW-0975">Bacterial flagellum</keyword>
<organism evidence="11 12">
    <name type="scientific">Dendrosporobacter quercicolus</name>
    <dbReference type="NCBI Taxonomy" id="146817"/>
    <lineage>
        <taxon>Bacteria</taxon>
        <taxon>Bacillati</taxon>
        <taxon>Bacillota</taxon>
        <taxon>Negativicutes</taxon>
        <taxon>Selenomonadales</taxon>
        <taxon>Sporomusaceae</taxon>
        <taxon>Dendrosporobacter</taxon>
    </lineage>
</organism>
<evidence type="ECO:0000259" key="8">
    <source>
        <dbReference type="Pfam" id="PF00460"/>
    </source>
</evidence>
<keyword evidence="11" id="KW-0966">Cell projection</keyword>
<dbReference type="Pfam" id="PF00460">
    <property type="entry name" value="Flg_bb_rod"/>
    <property type="match status" value="1"/>
</dbReference>
<evidence type="ECO:0000256" key="2">
    <source>
        <dbReference type="ARBA" id="ARBA00004613"/>
    </source>
</evidence>
<evidence type="ECO:0000259" key="10">
    <source>
        <dbReference type="Pfam" id="PF22638"/>
    </source>
</evidence>
<evidence type="ECO:0000313" key="11">
    <source>
        <dbReference type="EMBL" id="SDM75563.1"/>
    </source>
</evidence>
<dbReference type="InterPro" id="IPR002371">
    <property type="entry name" value="FlgK"/>
</dbReference>
<evidence type="ECO:0000256" key="6">
    <source>
        <dbReference type="ARBA" id="ARBA00023143"/>
    </source>
</evidence>
<dbReference type="InterPro" id="IPR053927">
    <property type="entry name" value="FlgK_helical"/>
</dbReference>
<name>A0A1G9VTS0_9FIRM</name>
<dbReference type="GO" id="GO:0005198">
    <property type="term" value="F:structural molecule activity"/>
    <property type="evidence" value="ECO:0007669"/>
    <property type="project" value="UniProtKB-UniRule"/>
</dbReference>
<dbReference type="EMBL" id="FNHB01000007">
    <property type="protein sequence ID" value="SDM75563.1"/>
    <property type="molecule type" value="Genomic_DNA"/>
</dbReference>
<reference evidence="11 12" key="1">
    <citation type="submission" date="2016-10" db="EMBL/GenBank/DDBJ databases">
        <authorList>
            <person name="de Groot N.N."/>
        </authorList>
    </citation>
    <scope>NUCLEOTIDE SEQUENCE [LARGE SCALE GENOMIC DNA]</scope>
    <source>
        <strain evidence="11 12">DSM 1736</strain>
    </source>
</reference>
<dbReference type="PRINTS" id="PR01005">
    <property type="entry name" value="FLGHOOKAP1"/>
</dbReference>
<keyword evidence="11" id="KW-0969">Cilium</keyword>
<feature type="domain" description="Flagellar basal-body/hook protein C-terminal" evidence="9">
    <location>
        <begin position="449"/>
        <end position="485"/>
    </location>
</feature>
<dbReference type="GO" id="GO:0009424">
    <property type="term" value="C:bacterial-type flagellum hook"/>
    <property type="evidence" value="ECO:0007669"/>
    <property type="project" value="UniProtKB-UniRule"/>
</dbReference>
<dbReference type="PANTHER" id="PTHR30033">
    <property type="entry name" value="FLAGELLAR HOOK-ASSOCIATED PROTEIN 1"/>
    <property type="match status" value="1"/>
</dbReference>
<dbReference type="Proteomes" id="UP000214880">
    <property type="component" value="Unassembled WGS sequence"/>
</dbReference>
<evidence type="ECO:0000313" key="12">
    <source>
        <dbReference type="Proteomes" id="UP000214880"/>
    </source>
</evidence>
<evidence type="ECO:0000256" key="4">
    <source>
        <dbReference type="ARBA" id="ARBA00016244"/>
    </source>
</evidence>
<comment type="similarity">
    <text evidence="3 7">Belongs to the flagella basal body rod proteins family.</text>
</comment>
<evidence type="ECO:0000256" key="3">
    <source>
        <dbReference type="ARBA" id="ARBA00009677"/>
    </source>
</evidence>
<accession>A0A1G9VTS0</accession>
<dbReference type="NCBIfam" id="TIGR02492">
    <property type="entry name" value="flgK_ends"/>
    <property type="match status" value="1"/>
</dbReference>
<dbReference type="GO" id="GO:0005576">
    <property type="term" value="C:extracellular region"/>
    <property type="evidence" value="ECO:0007669"/>
    <property type="project" value="UniProtKB-SubCell"/>
</dbReference>
<evidence type="ECO:0000256" key="7">
    <source>
        <dbReference type="RuleBase" id="RU362065"/>
    </source>
</evidence>
<keyword evidence="5 7" id="KW-0964">Secreted</keyword>